<organism evidence="2 3">
    <name type="scientific">Candidatus Thiodictyon syntrophicum</name>
    <dbReference type="NCBI Taxonomy" id="1166950"/>
    <lineage>
        <taxon>Bacteria</taxon>
        <taxon>Pseudomonadati</taxon>
        <taxon>Pseudomonadota</taxon>
        <taxon>Gammaproteobacteria</taxon>
        <taxon>Chromatiales</taxon>
        <taxon>Chromatiaceae</taxon>
        <taxon>Thiodictyon</taxon>
    </lineage>
</organism>
<name>A0A2K8UG82_9GAMM</name>
<evidence type="ECO:0000259" key="1">
    <source>
        <dbReference type="PROSITE" id="PS50812"/>
    </source>
</evidence>
<accession>A0A2K8UG82</accession>
<dbReference type="RefSeq" id="WP_100922186.1">
    <property type="nucleotide sequence ID" value="NZ_CP020370.1"/>
</dbReference>
<dbReference type="InterPro" id="IPR000313">
    <property type="entry name" value="PWWP_dom"/>
</dbReference>
<dbReference type="PROSITE" id="PS50812">
    <property type="entry name" value="PWWP"/>
    <property type="match status" value="1"/>
</dbReference>
<feature type="domain" description="PWWP" evidence="1">
    <location>
        <begin position="262"/>
        <end position="329"/>
    </location>
</feature>
<dbReference type="SUPFAM" id="SSF53448">
    <property type="entry name" value="Nucleotide-diphospho-sugar transferases"/>
    <property type="match status" value="1"/>
</dbReference>
<dbReference type="Pfam" id="PF00535">
    <property type="entry name" value="Glycos_transf_2"/>
    <property type="match status" value="1"/>
</dbReference>
<reference evidence="2 3" key="1">
    <citation type="submission" date="2017-03" db="EMBL/GenBank/DDBJ databases">
        <title>Complete genome sequence of Candidatus 'Thiodictyon syntrophicum' sp. nov. strain Cad16T, a photolithoautotroph purple sulfur bacterium isolated from an alpine meromictic lake.</title>
        <authorList>
            <person name="Luedin S.M."/>
            <person name="Pothier J.F."/>
            <person name="Danza F."/>
            <person name="Storelli N."/>
            <person name="Wittwer M."/>
            <person name="Tonolla M."/>
        </authorList>
    </citation>
    <scope>NUCLEOTIDE SEQUENCE [LARGE SCALE GENOMIC DNA]</scope>
    <source>
        <strain evidence="2 3">Cad16T</strain>
    </source>
</reference>
<sequence>MGRPLVSIITPAYNAGSYITETVASVLRQGYRPLEYIVVDDGSSDDTLAQLRAFGDAIRVVVQKNAGEGAAVNRGYACAGGEILGVVNADDPVLPGLIETAVDTLCGDPDLAGVYPDWLKIDSTGRVLEVMRLPEYDYSLMLRRHLCLIGPGGLFRRSALGVEPPRDPRFRYSGDYHQWLRIGLHRPLRHIPTVSATWRFHPGGTSQALLNAELAADKVAIIRDLFARPDLPLSLVPLRDEAMSAAYFFAAILALHNPGIPARRYMWESLKAKPWWPGPVIAQRHRSLRLVLFALGMPWTRPLLSLYRGLRPERFAVPTPGDHYSAWTG</sequence>
<dbReference type="InterPro" id="IPR029044">
    <property type="entry name" value="Nucleotide-diphossugar_trans"/>
</dbReference>
<dbReference type="InterPro" id="IPR001173">
    <property type="entry name" value="Glyco_trans_2-like"/>
</dbReference>
<evidence type="ECO:0000313" key="2">
    <source>
        <dbReference type="EMBL" id="AUB84537.1"/>
    </source>
</evidence>
<dbReference type="GO" id="GO:0016758">
    <property type="term" value="F:hexosyltransferase activity"/>
    <property type="evidence" value="ECO:0007669"/>
    <property type="project" value="UniProtKB-ARBA"/>
</dbReference>
<proteinExistence type="predicted"/>
<dbReference type="Gene3D" id="3.90.550.10">
    <property type="entry name" value="Spore Coat Polysaccharide Biosynthesis Protein SpsA, Chain A"/>
    <property type="match status" value="1"/>
</dbReference>
<evidence type="ECO:0000313" key="3">
    <source>
        <dbReference type="Proteomes" id="UP000232638"/>
    </source>
</evidence>
<dbReference type="Proteomes" id="UP000232638">
    <property type="component" value="Chromosome"/>
</dbReference>
<keyword evidence="3" id="KW-1185">Reference proteome</keyword>
<dbReference type="OrthoDB" id="9805612at2"/>
<dbReference type="PANTHER" id="PTHR22916">
    <property type="entry name" value="GLYCOSYLTRANSFERASE"/>
    <property type="match status" value="1"/>
</dbReference>
<protein>
    <recommendedName>
        <fullName evidence="1">PWWP domain-containing protein</fullName>
    </recommendedName>
</protein>
<dbReference type="EMBL" id="CP020370">
    <property type="protein sequence ID" value="AUB84537.1"/>
    <property type="molecule type" value="Genomic_DNA"/>
</dbReference>
<dbReference type="KEGG" id="tsy:THSYN_28805"/>
<dbReference type="PANTHER" id="PTHR22916:SF3">
    <property type="entry name" value="UDP-GLCNAC:BETAGAL BETA-1,3-N-ACETYLGLUCOSAMINYLTRANSFERASE-LIKE PROTEIN 1"/>
    <property type="match status" value="1"/>
</dbReference>
<dbReference type="AlphaFoldDB" id="A0A2K8UG82"/>
<gene>
    <name evidence="2" type="ORF">THSYN_28805</name>
</gene>